<evidence type="ECO:0000313" key="3">
    <source>
        <dbReference type="Proteomes" id="UP000662637"/>
    </source>
</evidence>
<feature type="compositionally biased region" description="Low complexity" evidence="1">
    <location>
        <begin position="581"/>
        <end position="608"/>
    </location>
</feature>
<feature type="compositionally biased region" description="Basic and acidic residues" evidence="1">
    <location>
        <begin position="523"/>
        <end position="535"/>
    </location>
</feature>
<protein>
    <submittedName>
        <fullName evidence="2">Uncharacterized protein</fullName>
    </submittedName>
</protein>
<feature type="region of interest" description="Disordered" evidence="1">
    <location>
        <begin position="320"/>
        <end position="342"/>
    </location>
</feature>
<feature type="region of interest" description="Disordered" evidence="1">
    <location>
        <begin position="61"/>
        <end position="163"/>
    </location>
</feature>
<comment type="caution">
    <text evidence="2">The sequence shown here is derived from an EMBL/GenBank/DDBJ whole genome shotgun (WGS) entry which is preliminary data.</text>
</comment>
<dbReference type="Proteomes" id="UP000662637">
    <property type="component" value="Unassembled WGS sequence"/>
</dbReference>
<organism evidence="2 3">
    <name type="scientific">Marmota monax</name>
    <name type="common">Woodchuck</name>
    <dbReference type="NCBI Taxonomy" id="9995"/>
    <lineage>
        <taxon>Eukaryota</taxon>
        <taxon>Metazoa</taxon>
        <taxon>Chordata</taxon>
        <taxon>Craniata</taxon>
        <taxon>Vertebrata</taxon>
        <taxon>Euteleostomi</taxon>
        <taxon>Mammalia</taxon>
        <taxon>Eutheria</taxon>
        <taxon>Euarchontoglires</taxon>
        <taxon>Glires</taxon>
        <taxon>Rodentia</taxon>
        <taxon>Sciuromorpha</taxon>
        <taxon>Sciuridae</taxon>
        <taxon>Xerinae</taxon>
        <taxon>Marmotini</taxon>
        <taxon>Marmota</taxon>
    </lineage>
</organism>
<sequence length="608" mass="61767">MKRLRPRGPHEGGPSGQHLCVPVSGTRCAGCTLWAFGSESSPAEGTGLGHEVKVTALLPATPRAGRAEAGQRLSGSSRAGQDVGPGRGLGHGCEVTLAGGGPAEEGPGAGNQKAHSTRSRGGASRPGTPAAGLWICPQEEQEPRESRNPGPPGAHPSSRSSALRFRNPEASGLQKRGPGELQNPGPQLQARLQVQELWLQALRPRPSAGCRKHPLVSPEEGPWPVPSRALETVCLRQCRPARLQPAPDGVVTRLQRHVVQQQCPGALLPPNKHHARGAAPGGLSLVRGLLLRRGPGLQPAGAERAGRRAAGQLLPAVPLPHPAGRPGPHRLPGASGHRGPRGVPARRALRLAHSGPRLRPLPLHGRGHGLLRPVSPAAGGRHGLRALPGHHPALLPLGGRLAAPRLGHRGAGVGGGAGAGAAAPAGRGPLHRAVPRLLVLPHAGGAARGRGLRAAVRAARRPVGRAVLPAQHHQRGHPVPRLPRAGGRPAAPARLRGGDDGAAPGHHAGGQRLLDAAAGLHRPDGAAEPACHEPGRAAVPGHGAAAAHLPARGHLEPDPGPLGVHPVPPRSAAPPAPAPQRPAQVPLPAAAAGPGRQAAVGPARTSLP</sequence>
<feature type="compositionally biased region" description="Pro residues" evidence="1">
    <location>
        <begin position="566"/>
        <end position="580"/>
    </location>
</feature>
<feature type="compositionally biased region" description="Low complexity" evidence="1">
    <location>
        <begin position="536"/>
        <end position="552"/>
    </location>
</feature>
<reference evidence="2" key="1">
    <citation type="submission" date="2020-08" db="EMBL/GenBank/DDBJ databases">
        <authorList>
            <person name="Shumante A."/>
            <person name="Zimin A.V."/>
            <person name="Puiu D."/>
            <person name="Salzberg S.L."/>
        </authorList>
    </citation>
    <scope>NUCLEOTIDE SEQUENCE</scope>
    <source>
        <strain evidence="2">WC2-LM</strain>
        <tissue evidence="2">Liver</tissue>
    </source>
</reference>
<gene>
    <name evidence="2" type="ORF">GHT09_018152</name>
</gene>
<dbReference type="EMBL" id="WJEC01008744">
    <property type="protein sequence ID" value="KAF7460909.1"/>
    <property type="molecule type" value="Genomic_DNA"/>
</dbReference>
<evidence type="ECO:0000256" key="1">
    <source>
        <dbReference type="SAM" id="MobiDB-lite"/>
    </source>
</evidence>
<feature type="region of interest" description="Disordered" evidence="1">
    <location>
        <begin position="523"/>
        <end position="608"/>
    </location>
</feature>
<name>A0A834PJV5_MARMO</name>
<accession>A0A834PJV5</accession>
<feature type="compositionally biased region" description="Gly residues" evidence="1">
    <location>
        <begin position="98"/>
        <end position="109"/>
    </location>
</feature>
<evidence type="ECO:0000313" key="2">
    <source>
        <dbReference type="EMBL" id="KAF7460909.1"/>
    </source>
</evidence>
<proteinExistence type="predicted"/>
<feature type="region of interest" description="Disordered" evidence="1">
    <location>
        <begin position="466"/>
        <end position="509"/>
    </location>
</feature>
<dbReference type="AlphaFoldDB" id="A0A834PJV5"/>
<feature type="compositionally biased region" description="Low complexity" evidence="1">
    <location>
        <begin position="482"/>
        <end position="506"/>
    </location>
</feature>